<dbReference type="PANTHER" id="PTHR10867">
    <property type="entry name" value="NNMT/PNMT/TEMT FAMILY MEMBER"/>
    <property type="match status" value="1"/>
</dbReference>
<organism evidence="5 6">
    <name type="scientific">Romanomermis culicivorax</name>
    <name type="common">Nematode worm</name>
    <dbReference type="NCBI Taxonomy" id="13658"/>
    <lineage>
        <taxon>Eukaryota</taxon>
        <taxon>Metazoa</taxon>
        <taxon>Ecdysozoa</taxon>
        <taxon>Nematoda</taxon>
        <taxon>Enoplea</taxon>
        <taxon>Dorylaimia</taxon>
        <taxon>Mermithida</taxon>
        <taxon>Mermithoidea</taxon>
        <taxon>Mermithidae</taxon>
        <taxon>Romanomermis</taxon>
    </lineage>
</organism>
<keyword evidence="4" id="KW-0949">S-adenosyl-L-methionine</keyword>
<evidence type="ECO:0000313" key="5">
    <source>
        <dbReference type="Proteomes" id="UP000887565"/>
    </source>
</evidence>
<dbReference type="Proteomes" id="UP000887565">
    <property type="component" value="Unplaced"/>
</dbReference>
<keyword evidence="5" id="KW-1185">Reference proteome</keyword>
<dbReference type="WBParaSite" id="nRc.2.0.1.t13889-RA">
    <property type="protein sequence ID" value="nRc.2.0.1.t13889-RA"/>
    <property type="gene ID" value="nRc.2.0.1.g13889"/>
</dbReference>
<dbReference type="InterPro" id="IPR000940">
    <property type="entry name" value="NNMT_TEMT_trans"/>
</dbReference>
<evidence type="ECO:0000313" key="6">
    <source>
        <dbReference type="WBParaSite" id="nRc.2.0.1.t13889-RA"/>
    </source>
</evidence>
<evidence type="ECO:0000256" key="2">
    <source>
        <dbReference type="ARBA" id="ARBA00022603"/>
    </source>
</evidence>
<keyword evidence="3" id="KW-0808">Transferase</keyword>
<dbReference type="AlphaFoldDB" id="A0A915IJ54"/>
<accession>A0A915IJ54</accession>
<comment type="similarity">
    <text evidence="1">Belongs to the class I-like SAM-binding methyltransferase superfamily. NNMT/PNMT/TEMT family.</text>
</comment>
<evidence type="ECO:0000256" key="1">
    <source>
        <dbReference type="ARBA" id="ARBA00007996"/>
    </source>
</evidence>
<dbReference type="GO" id="GO:0008170">
    <property type="term" value="F:N-methyltransferase activity"/>
    <property type="evidence" value="ECO:0007669"/>
    <property type="project" value="TreeGrafter"/>
</dbReference>
<dbReference type="GO" id="GO:0032259">
    <property type="term" value="P:methylation"/>
    <property type="evidence" value="ECO:0007669"/>
    <property type="project" value="UniProtKB-KW"/>
</dbReference>
<dbReference type="Pfam" id="PF01234">
    <property type="entry name" value="NNMT_PNMT_TEMT"/>
    <property type="match status" value="1"/>
</dbReference>
<protein>
    <submittedName>
        <fullName evidence="6">Uncharacterized protein</fullName>
    </submittedName>
</protein>
<dbReference type="SUPFAM" id="SSF53335">
    <property type="entry name" value="S-adenosyl-L-methionine-dependent methyltransferases"/>
    <property type="match status" value="1"/>
</dbReference>
<dbReference type="Gene3D" id="3.40.50.150">
    <property type="entry name" value="Vaccinia Virus protein VP39"/>
    <property type="match status" value="1"/>
</dbReference>
<sequence length="257" mass="29862">MSDDPSPQNLNSRLEYKQNFDASSYLREFYSKYDNDPAMHVVLTLLPNVVRRLPVGGRLLDVGSGPTVHVAMCFRKTAQNIYLSDYSDDSRKELFHWLLSYRYWPAEKFDWSSITKFIAEREGESDKWDRIENETRKKIKGILPCNVLKPHVIPIKNKKFDIVTTFFCLEAACNTVQEYRTAVKNVTSLIEPGGNFVMGGLLQQSWYKTGGKCYKCLYLTEEILIDVLKQCDILIENRKDFFYYDHQGIFLCVGCKK</sequence>
<reference evidence="6" key="1">
    <citation type="submission" date="2022-11" db="UniProtKB">
        <authorList>
            <consortium name="WormBaseParasite"/>
        </authorList>
    </citation>
    <scope>IDENTIFICATION</scope>
</reference>
<dbReference type="PROSITE" id="PS51681">
    <property type="entry name" value="SAM_MT_NNMT_PNMT_TEMT"/>
    <property type="match status" value="1"/>
</dbReference>
<dbReference type="OMA" id="CMYTAMA"/>
<dbReference type="InterPro" id="IPR029063">
    <property type="entry name" value="SAM-dependent_MTases_sf"/>
</dbReference>
<evidence type="ECO:0000256" key="4">
    <source>
        <dbReference type="ARBA" id="ARBA00022691"/>
    </source>
</evidence>
<proteinExistence type="inferred from homology"/>
<name>A0A915IJ54_ROMCU</name>
<dbReference type="GO" id="GO:0005829">
    <property type="term" value="C:cytosol"/>
    <property type="evidence" value="ECO:0007669"/>
    <property type="project" value="TreeGrafter"/>
</dbReference>
<dbReference type="PANTHER" id="PTHR10867:SF39">
    <property type="entry name" value="NICOTINAMIDE N-METHYLTRANSFERASE-LIKE"/>
    <property type="match status" value="1"/>
</dbReference>
<keyword evidence="2" id="KW-0489">Methyltransferase</keyword>
<evidence type="ECO:0000256" key="3">
    <source>
        <dbReference type="ARBA" id="ARBA00022679"/>
    </source>
</evidence>